<reference evidence="1" key="1">
    <citation type="journal article" date="2022" name="bioRxiv">
        <title>Sequencing and chromosome-scale assembly of the giantPleurodeles waltlgenome.</title>
        <authorList>
            <person name="Brown T."/>
            <person name="Elewa A."/>
            <person name="Iarovenko S."/>
            <person name="Subramanian E."/>
            <person name="Araus A.J."/>
            <person name="Petzold A."/>
            <person name="Susuki M."/>
            <person name="Suzuki K.-i.T."/>
            <person name="Hayashi T."/>
            <person name="Toyoda A."/>
            <person name="Oliveira C."/>
            <person name="Osipova E."/>
            <person name="Leigh N.D."/>
            <person name="Simon A."/>
            <person name="Yun M.H."/>
        </authorList>
    </citation>
    <scope>NUCLEOTIDE SEQUENCE</scope>
    <source>
        <strain evidence="1">20211129_DDA</strain>
        <tissue evidence="1">Liver</tissue>
    </source>
</reference>
<keyword evidence="2" id="KW-1185">Reference proteome</keyword>
<proteinExistence type="predicted"/>
<accession>A0AAV7RCN0</accession>
<evidence type="ECO:0000313" key="1">
    <source>
        <dbReference type="EMBL" id="KAJ1150477.1"/>
    </source>
</evidence>
<gene>
    <name evidence="1" type="ORF">NDU88_003268</name>
</gene>
<organism evidence="1 2">
    <name type="scientific">Pleurodeles waltl</name>
    <name type="common">Iberian ribbed newt</name>
    <dbReference type="NCBI Taxonomy" id="8319"/>
    <lineage>
        <taxon>Eukaryota</taxon>
        <taxon>Metazoa</taxon>
        <taxon>Chordata</taxon>
        <taxon>Craniata</taxon>
        <taxon>Vertebrata</taxon>
        <taxon>Euteleostomi</taxon>
        <taxon>Amphibia</taxon>
        <taxon>Batrachia</taxon>
        <taxon>Caudata</taxon>
        <taxon>Salamandroidea</taxon>
        <taxon>Salamandridae</taxon>
        <taxon>Pleurodelinae</taxon>
        <taxon>Pleurodeles</taxon>
    </lineage>
</organism>
<dbReference type="EMBL" id="JANPWB010000009">
    <property type="protein sequence ID" value="KAJ1150477.1"/>
    <property type="molecule type" value="Genomic_DNA"/>
</dbReference>
<comment type="caution">
    <text evidence="1">The sequence shown here is derived from an EMBL/GenBank/DDBJ whole genome shotgun (WGS) entry which is preliminary data.</text>
</comment>
<dbReference type="AlphaFoldDB" id="A0AAV7RCN0"/>
<evidence type="ECO:0000313" key="2">
    <source>
        <dbReference type="Proteomes" id="UP001066276"/>
    </source>
</evidence>
<dbReference type="Proteomes" id="UP001066276">
    <property type="component" value="Chromosome 5"/>
</dbReference>
<sequence>MPYRSCRGPGWEVAAETYGPVEGVLLRTHADGTRLGEMRYRCAEKPGNICTIYYVPSHFPVSLLEAFDGILQLSGDSPVQP</sequence>
<protein>
    <submittedName>
        <fullName evidence="1">Uncharacterized protein</fullName>
    </submittedName>
</protein>
<name>A0AAV7RCN0_PLEWA</name>